<evidence type="ECO:0000313" key="3">
    <source>
        <dbReference type="Proteomes" id="UP000800036"/>
    </source>
</evidence>
<dbReference type="Proteomes" id="UP000800036">
    <property type="component" value="Unassembled WGS sequence"/>
</dbReference>
<proteinExistence type="predicted"/>
<sequence length="307" mass="34361">MVGKRLPPDILEQAPSASNQVYDHNGSAVRYGRALDDIRMHCYITGSGPPLFLIHGTPKTNYYRYELVPLFSLHFTIVAPNLRGFRYTAKPPTAMGYDSRTQAADLAGLMSGLGYDTFYVHGEDRGAEYAYVLSAIYRDRVMKLSFGEMLLSGVSLDKWSYFTPSNVYAQYELRGVWQWHIPFLCIAHILEMLIQGKEAEFWTSWKATPGGLRGVLETYRADLVNRDINAVLRQKNPLTLPIMTIGVPEFFGHFVREEMLLVANNVGPSFIFEECGHSLALEAEVRLADALANFFVGGDGANSTAKL</sequence>
<dbReference type="Gene3D" id="3.40.50.1820">
    <property type="entry name" value="alpha/beta hydrolase"/>
    <property type="match status" value="1"/>
</dbReference>
<reference evidence="2" key="1">
    <citation type="journal article" date="2020" name="Stud. Mycol.">
        <title>101 Dothideomycetes genomes: a test case for predicting lifestyles and emergence of pathogens.</title>
        <authorList>
            <person name="Haridas S."/>
            <person name="Albert R."/>
            <person name="Binder M."/>
            <person name="Bloem J."/>
            <person name="Labutti K."/>
            <person name="Salamov A."/>
            <person name="Andreopoulos B."/>
            <person name="Baker S."/>
            <person name="Barry K."/>
            <person name="Bills G."/>
            <person name="Bluhm B."/>
            <person name="Cannon C."/>
            <person name="Castanera R."/>
            <person name="Culley D."/>
            <person name="Daum C."/>
            <person name="Ezra D."/>
            <person name="Gonzalez J."/>
            <person name="Henrissat B."/>
            <person name="Kuo A."/>
            <person name="Liang C."/>
            <person name="Lipzen A."/>
            <person name="Lutzoni F."/>
            <person name="Magnuson J."/>
            <person name="Mondo S."/>
            <person name="Nolan M."/>
            <person name="Ohm R."/>
            <person name="Pangilinan J."/>
            <person name="Park H.-J."/>
            <person name="Ramirez L."/>
            <person name="Alfaro M."/>
            <person name="Sun H."/>
            <person name="Tritt A."/>
            <person name="Yoshinaga Y."/>
            <person name="Zwiers L.-H."/>
            <person name="Turgeon B."/>
            <person name="Goodwin S."/>
            <person name="Spatafora J."/>
            <person name="Crous P."/>
            <person name="Grigoriev I."/>
        </authorList>
    </citation>
    <scope>NUCLEOTIDE SEQUENCE</scope>
    <source>
        <strain evidence="2">CBS 107.79</strain>
    </source>
</reference>
<accession>A0A6A5V974</accession>
<dbReference type="SUPFAM" id="SSF53474">
    <property type="entry name" value="alpha/beta-Hydrolases"/>
    <property type="match status" value="1"/>
</dbReference>
<dbReference type="InterPro" id="IPR050266">
    <property type="entry name" value="AB_hydrolase_sf"/>
</dbReference>
<feature type="domain" description="AB hydrolase-1" evidence="1">
    <location>
        <begin position="49"/>
        <end position="144"/>
    </location>
</feature>
<dbReference type="PANTHER" id="PTHR43798:SF33">
    <property type="entry name" value="HYDROLASE, PUTATIVE (AFU_ORTHOLOGUE AFUA_2G14860)-RELATED"/>
    <property type="match status" value="1"/>
</dbReference>
<dbReference type="GO" id="GO:0016787">
    <property type="term" value="F:hydrolase activity"/>
    <property type="evidence" value="ECO:0007669"/>
    <property type="project" value="UniProtKB-KW"/>
</dbReference>
<dbReference type="PANTHER" id="PTHR43798">
    <property type="entry name" value="MONOACYLGLYCEROL LIPASE"/>
    <property type="match status" value="1"/>
</dbReference>
<dbReference type="InterPro" id="IPR029058">
    <property type="entry name" value="AB_hydrolase_fold"/>
</dbReference>
<protein>
    <submittedName>
        <fullName evidence="2">Alpha/beta-hydrolase</fullName>
    </submittedName>
</protein>
<dbReference type="OrthoDB" id="284184at2759"/>
<evidence type="ECO:0000313" key="2">
    <source>
        <dbReference type="EMBL" id="KAF1973665.1"/>
    </source>
</evidence>
<keyword evidence="2" id="KW-0378">Hydrolase</keyword>
<dbReference type="EMBL" id="ML976679">
    <property type="protein sequence ID" value="KAF1973665.1"/>
    <property type="molecule type" value="Genomic_DNA"/>
</dbReference>
<dbReference type="Pfam" id="PF00561">
    <property type="entry name" value="Abhydrolase_1"/>
    <property type="match status" value="1"/>
</dbReference>
<dbReference type="AlphaFoldDB" id="A0A6A5V974"/>
<keyword evidence="3" id="KW-1185">Reference proteome</keyword>
<dbReference type="InterPro" id="IPR000073">
    <property type="entry name" value="AB_hydrolase_1"/>
</dbReference>
<organism evidence="2 3">
    <name type="scientific">Bimuria novae-zelandiae CBS 107.79</name>
    <dbReference type="NCBI Taxonomy" id="1447943"/>
    <lineage>
        <taxon>Eukaryota</taxon>
        <taxon>Fungi</taxon>
        <taxon>Dikarya</taxon>
        <taxon>Ascomycota</taxon>
        <taxon>Pezizomycotina</taxon>
        <taxon>Dothideomycetes</taxon>
        <taxon>Pleosporomycetidae</taxon>
        <taxon>Pleosporales</taxon>
        <taxon>Massarineae</taxon>
        <taxon>Didymosphaeriaceae</taxon>
        <taxon>Bimuria</taxon>
    </lineage>
</organism>
<dbReference type="GO" id="GO:0016020">
    <property type="term" value="C:membrane"/>
    <property type="evidence" value="ECO:0007669"/>
    <property type="project" value="TreeGrafter"/>
</dbReference>
<evidence type="ECO:0000259" key="1">
    <source>
        <dbReference type="Pfam" id="PF00561"/>
    </source>
</evidence>
<gene>
    <name evidence="2" type="ORF">BU23DRAFT_639421</name>
</gene>
<name>A0A6A5V974_9PLEO</name>